<dbReference type="Pfam" id="PF14322">
    <property type="entry name" value="SusD-like_3"/>
    <property type="match status" value="1"/>
</dbReference>
<evidence type="ECO:0000256" key="1">
    <source>
        <dbReference type="ARBA" id="ARBA00004442"/>
    </source>
</evidence>
<proteinExistence type="inferred from homology"/>
<accession>A0A4Y4AV58</accession>
<dbReference type="Pfam" id="PF07980">
    <property type="entry name" value="SusD_RagB"/>
    <property type="match status" value="1"/>
</dbReference>
<evidence type="ECO:0000256" key="3">
    <source>
        <dbReference type="ARBA" id="ARBA00022729"/>
    </source>
</evidence>
<evidence type="ECO:0000313" key="10">
    <source>
        <dbReference type="Proteomes" id="UP000316775"/>
    </source>
</evidence>
<organism evidence="9 10">
    <name type="scientific">Flavobacterium flevense</name>
    <dbReference type="NCBI Taxonomy" id="983"/>
    <lineage>
        <taxon>Bacteria</taxon>
        <taxon>Pseudomonadati</taxon>
        <taxon>Bacteroidota</taxon>
        <taxon>Flavobacteriia</taxon>
        <taxon>Flavobacteriales</taxon>
        <taxon>Flavobacteriaceae</taxon>
        <taxon>Flavobacterium</taxon>
    </lineage>
</organism>
<evidence type="ECO:0000313" key="9">
    <source>
        <dbReference type="EMBL" id="GEC70982.1"/>
    </source>
</evidence>
<evidence type="ECO:0000256" key="2">
    <source>
        <dbReference type="ARBA" id="ARBA00006275"/>
    </source>
</evidence>
<dbReference type="OrthoDB" id="5694214at2"/>
<evidence type="ECO:0000256" key="6">
    <source>
        <dbReference type="SAM" id="SignalP"/>
    </source>
</evidence>
<reference evidence="9 10" key="1">
    <citation type="submission" date="2019-06" db="EMBL/GenBank/DDBJ databases">
        <title>Whole genome shotgun sequence of Flavobacterium flevense NBRC 14960.</title>
        <authorList>
            <person name="Hosoyama A."/>
            <person name="Uohara A."/>
            <person name="Ohji S."/>
            <person name="Ichikawa N."/>
        </authorList>
    </citation>
    <scope>NUCLEOTIDE SEQUENCE [LARGE SCALE GENOMIC DNA]</scope>
    <source>
        <strain evidence="9 10">NBRC 14960</strain>
    </source>
</reference>
<keyword evidence="5" id="KW-0998">Cell outer membrane</keyword>
<dbReference type="InterPro" id="IPR033985">
    <property type="entry name" value="SusD-like_N"/>
</dbReference>
<dbReference type="PROSITE" id="PS51257">
    <property type="entry name" value="PROKAR_LIPOPROTEIN"/>
    <property type="match status" value="1"/>
</dbReference>
<feature type="chain" id="PRO_5022695773" evidence="6">
    <location>
        <begin position="23"/>
        <end position="505"/>
    </location>
</feature>
<dbReference type="STRING" id="983.SAMN05443543_104164"/>
<dbReference type="RefSeq" id="WP_073244110.1">
    <property type="nucleotide sequence ID" value="NZ_BJNP01000004.1"/>
</dbReference>
<sequence>MQTKIKTILAIFILFVAASSCNDYLDLRPQDGIVRDEFWKTKEDVQAAVIGIYSSMLSSPPGVGDLTMTQYLFMHGELRGGMVTEGPNVTDDARDIMNTNVLPSNGLTDWGAFYRTINYCNTVIALAPAVRNEDPTFTQIQLNHFLSEALAIRAYLYFTLARTFKDVPLKLEPTLNDQDNFQLPTTPQNVVFDQVIEDLKLAEEYAVEDYGDVASNKGRITVYAINAMLADVYLWTEDYDQALIATTKVIDSNKYSLIDASNSWFNTVYARGNSSESIFEFQYTTANLGPFYNIFLQRPQFIAGPIVLEEVFGVDFDNPENADIRGVRASLVAGTNEIYKFTGLNNADRKALQDSDTHWFVYRYADVKLMRAEALARLGGINENIEQGQEALDIIEEIRLKREAIELTEMTVFPDNTSGILDYILAERAREFAFEGKRWYDLLRMARANDYERIDLLISNAIATAPPAQQQTIIAKLRDPNSHYLPINTFELFTNKALVQNPFYK</sequence>
<dbReference type="CDD" id="cd08977">
    <property type="entry name" value="SusD"/>
    <property type="match status" value="1"/>
</dbReference>
<comment type="caution">
    <text evidence="9">The sequence shown here is derived from an EMBL/GenBank/DDBJ whole genome shotgun (WGS) entry which is preliminary data.</text>
</comment>
<keyword evidence="3 6" id="KW-0732">Signal</keyword>
<dbReference type="InterPro" id="IPR011990">
    <property type="entry name" value="TPR-like_helical_dom_sf"/>
</dbReference>
<gene>
    <name evidence="9" type="ORF">FFL01_05210</name>
</gene>
<dbReference type="Proteomes" id="UP000316775">
    <property type="component" value="Unassembled WGS sequence"/>
</dbReference>
<name>A0A4Y4AV58_9FLAO</name>
<evidence type="ECO:0000256" key="4">
    <source>
        <dbReference type="ARBA" id="ARBA00023136"/>
    </source>
</evidence>
<dbReference type="AlphaFoldDB" id="A0A4Y4AV58"/>
<feature type="domain" description="SusD-like N-terminal" evidence="8">
    <location>
        <begin position="88"/>
        <end position="234"/>
    </location>
</feature>
<dbReference type="InterPro" id="IPR012944">
    <property type="entry name" value="SusD_RagB_dom"/>
</dbReference>
<evidence type="ECO:0000259" key="7">
    <source>
        <dbReference type="Pfam" id="PF07980"/>
    </source>
</evidence>
<dbReference type="GO" id="GO:0009279">
    <property type="term" value="C:cell outer membrane"/>
    <property type="evidence" value="ECO:0007669"/>
    <property type="project" value="UniProtKB-SubCell"/>
</dbReference>
<feature type="domain" description="RagB/SusD" evidence="7">
    <location>
        <begin position="338"/>
        <end position="504"/>
    </location>
</feature>
<keyword evidence="4" id="KW-0472">Membrane</keyword>
<keyword evidence="10" id="KW-1185">Reference proteome</keyword>
<evidence type="ECO:0000256" key="5">
    <source>
        <dbReference type="ARBA" id="ARBA00023237"/>
    </source>
</evidence>
<dbReference type="Gene3D" id="1.25.40.390">
    <property type="match status" value="2"/>
</dbReference>
<evidence type="ECO:0000259" key="8">
    <source>
        <dbReference type="Pfam" id="PF14322"/>
    </source>
</evidence>
<feature type="signal peptide" evidence="6">
    <location>
        <begin position="1"/>
        <end position="22"/>
    </location>
</feature>
<dbReference type="SUPFAM" id="SSF48452">
    <property type="entry name" value="TPR-like"/>
    <property type="match status" value="1"/>
</dbReference>
<protein>
    <submittedName>
        <fullName evidence="9">Membrane protein</fullName>
    </submittedName>
</protein>
<dbReference type="EMBL" id="BJNP01000004">
    <property type="protein sequence ID" value="GEC70982.1"/>
    <property type="molecule type" value="Genomic_DNA"/>
</dbReference>
<comment type="subcellular location">
    <subcellularLocation>
        <location evidence="1">Cell outer membrane</location>
    </subcellularLocation>
</comment>
<comment type="similarity">
    <text evidence="2">Belongs to the SusD family.</text>
</comment>